<accession>A0A916XE53</accession>
<dbReference type="SUPFAM" id="SSF51735">
    <property type="entry name" value="NAD(P)-binding Rossmann-fold domains"/>
    <property type="match status" value="1"/>
</dbReference>
<dbReference type="EMBL" id="BMGG01000004">
    <property type="protein sequence ID" value="GGC65298.1"/>
    <property type="molecule type" value="Genomic_DNA"/>
</dbReference>
<gene>
    <name evidence="7" type="ORF">GCM10010994_24860</name>
</gene>
<sequence length="332" mass="33952">MRPATIVLGLPMLHPTGRDWLAARHRVVDVAAGQDIRGFLGGADALYAYPPLTVSADLLAAAPRLKVIAAAGSGVDHIAVEAASVRGILVTHAVGAGALSVAEHVIGLILCLAKRLVHTDGAVRAGCFEARWHGGLAEISGRTLAIVGFGAIGRELARIAKQGFGMRVLAVTPDGRDPADRHVDAVAPLSDALRAADIVSVHVPLRPSTRALIGSAELAVMKPGAWLIDTSRGGVVDPLALRRALAGGLIAGAGLDVFEPEPPAADDPLLAMPNVVLSPHDAGITAQAFERLAMAAARAMDAALRGVAPDGLVNPQIWPRSRAAPAAAATAS</sequence>
<dbReference type="GO" id="GO:0051287">
    <property type="term" value="F:NAD binding"/>
    <property type="evidence" value="ECO:0007669"/>
    <property type="project" value="InterPro"/>
</dbReference>
<keyword evidence="8" id="KW-1185">Reference proteome</keyword>
<comment type="caution">
    <text evidence="7">The sequence shown here is derived from an EMBL/GenBank/DDBJ whole genome shotgun (WGS) entry which is preliminary data.</text>
</comment>
<dbReference type="InterPro" id="IPR029753">
    <property type="entry name" value="D-isomer_DH_CS"/>
</dbReference>
<dbReference type="GO" id="GO:0016616">
    <property type="term" value="F:oxidoreductase activity, acting on the CH-OH group of donors, NAD or NADP as acceptor"/>
    <property type="evidence" value="ECO:0007669"/>
    <property type="project" value="InterPro"/>
</dbReference>
<proteinExistence type="inferred from homology"/>
<dbReference type="InterPro" id="IPR006140">
    <property type="entry name" value="D-isomer_DH_NAD-bd"/>
</dbReference>
<feature type="domain" description="D-isomer specific 2-hydroxyacid dehydrogenase NAD-binding" evidence="6">
    <location>
        <begin position="106"/>
        <end position="280"/>
    </location>
</feature>
<dbReference type="Pfam" id="PF00389">
    <property type="entry name" value="2-Hacid_dh"/>
    <property type="match status" value="1"/>
</dbReference>
<evidence type="ECO:0000256" key="2">
    <source>
        <dbReference type="ARBA" id="ARBA00023002"/>
    </source>
</evidence>
<organism evidence="7 8">
    <name type="scientific">Chelatococcus reniformis</name>
    <dbReference type="NCBI Taxonomy" id="1494448"/>
    <lineage>
        <taxon>Bacteria</taxon>
        <taxon>Pseudomonadati</taxon>
        <taxon>Pseudomonadota</taxon>
        <taxon>Alphaproteobacteria</taxon>
        <taxon>Hyphomicrobiales</taxon>
        <taxon>Chelatococcaceae</taxon>
        <taxon>Chelatococcus</taxon>
    </lineage>
</organism>
<dbReference type="PROSITE" id="PS00670">
    <property type="entry name" value="D_2_HYDROXYACID_DH_2"/>
    <property type="match status" value="1"/>
</dbReference>
<name>A0A916XE53_9HYPH</name>
<dbReference type="PANTHER" id="PTHR43761">
    <property type="entry name" value="D-ISOMER SPECIFIC 2-HYDROXYACID DEHYDROGENASE FAMILY PROTEIN (AFU_ORTHOLOGUE AFUA_1G13630)"/>
    <property type="match status" value="1"/>
</dbReference>
<keyword evidence="3" id="KW-0520">NAD</keyword>
<dbReference type="PANTHER" id="PTHR43761:SF1">
    <property type="entry name" value="D-ISOMER SPECIFIC 2-HYDROXYACID DEHYDROGENASE CATALYTIC DOMAIN-CONTAINING PROTEIN-RELATED"/>
    <property type="match status" value="1"/>
</dbReference>
<dbReference type="Proteomes" id="UP000637002">
    <property type="component" value="Unassembled WGS sequence"/>
</dbReference>
<evidence type="ECO:0000256" key="4">
    <source>
        <dbReference type="RuleBase" id="RU003719"/>
    </source>
</evidence>
<dbReference type="SUPFAM" id="SSF52283">
    <property type="entry name" value="Formate/glycerate dehydrogenase catalytic domain-like"/>
    <property type="match status" value="1"/>
</dbReference>
<evidence type="ECO:0000256" key="1">
    <source>
        <dbReference type="ARBA" id="ARBA00005854"/>
    </source>
</evidence>
<comment type="similarity">
    <text evidence="1 4">Belongs to the D-isomer specific 2-hydroxyacid dehydrogenase family.</text>
</comment>
<evidence type="ECO:0000259" key="6">
    <source>
        <dbReference type="Pfam" id="PF02826"/>
    </source>
</evidence>
<protein>
    <submittedName>
        <fullName evidence="7">Phosphoglycerate dehydrogenase</fullName>
    </submittedName>
</protein>
<dbReference type="RefSeq" id="WP_188609480.1">
    <property type="nucleotide sequence ID" value="NZ_BMGG01000004.1"/>
</dbReference>
<evidence type="ECO:0000313" key="8">
    <source>
        <dbReference type="Proteomes" id="UP000637002"/>
    </source>
</evidence>
<dbReference type="AlphaFoldDB" id="A0A916XE53"/>
<reference evidence="7" key="1">
    <citation type="journal article" date="2014" name="Int. J. Syst. Evol. Microbiol.">
        <title>Complete genome sequence of Corynebacterium casei LMG S-19264T (=DSM 44701T), isolated from a smear-ripened cheese.</title>
        <authorList>
            <consortium name="US DOE Joint Genome Institute (JGI-PGF)"/>
            <person name="Walter F."/>
            <person name="Albersmeier A."/>
            <person name="Kalinowski J."/>
            <person name="Ruckert C."/>
        </authorList>
    </citation>
    <scope>NUCLEOTIDE SEQUENCE</scope>
    <source>
        <strain evidence="7">CGMCC 1.12919</strain>
    </source>
</reference>
<evidence type="ECO:0000259" key="5">
    <source>
        <dbReference type="Pfam" id="PF00389"/>
    </source>
</evidence>
<dbReference type="InterPro" id="IPR006139">
    <property type="entry name" value="D-isomer_2_OHA_DH_cat_dom"/>
</dbReference>
<feature type="domain" description="D-isomer specific 2-hydroxyacid dehydrogenase catalytic" evidence="5">
    <location>
        <begin position="36"/>
        <end position="314"/>
    </location>
</feature>
<keyword evidence="2 4" id="KW-0560">Oxidoreductase</keyword>
<evidence type="ECO:0000313" key="7">
    <source>
        <dbReference type="EMBL" id="GGC65298.1"/>
    </source>
</evidence>
<evidence type="ECO:0000256" key="3">
    <source>
        <dbReference type="ARBA" id="ARBA00023027"/>
    </source>
</evidence>
<dbReference type="Gene3D" id="3.40.50.720">
    <property type="entry name" value="NAD(P)-binding Rossmann-like Domain"/>
    <property type="match status" value="2"/>
</dbReference>
<dbReference type="Pfam" id="PF02826">
    <property type="entry name" value="2-Hacid_dh_C"/>
    <property type="match status" value="1"/>
</dbReference>
<dbReference type="InterPro" id="IPR036291">
    <property type="entry name" value="NAD(P)-bd_dom_sf"/>
</dbReference>
<dbReference type="InterPro" id="IPR050418">
    <property type="entry name" value="D-iso_2-hydroxyacid_DH_PdxB"/>
</dbReference>
<reference evidence="7" key="2">
    <citation type="submission" date="2020-09" db="EMBL/GenBank/DDBJ databases">
        <authorList>
            <person name="Sun Q."/>
            <person name="Zhou Y."/>
        </authorList>
    </citation>
    <scope>NUCLEOTIDE SEQUENCE</scope>
    <source>
        <strain evidence="7">CGMCC 1.12919</strain>
    </source>
</reference>